<dbReference type="OrthoDB" id="9809270at2"/>
<dbReference type="InterPro" id="IPR009078">
    <property type="entry name" value="Ferritin-like_SF"/>
</dbReference>
<comment type="caution">
    <text evidence="2">The sequence shown here is derived from an EMBL/GenBank/DDBJ whole genome shotgun (WGS) entry which is preliminary data.</text>
</comment>
<name>A0A4D4KUI1_STRVO</name>
<dbReference type="InterPro" id="IPR007029">
    <property type="entry name" value="YHS_dom"/>
</dbReference>
<dbReference type="EMBL" id="BJHW01000001">
    <property type="protein sequence ID" value="GDY50137.1"/>
    <property type="molecule type" value="Genomic_DNA"/>
</dbReference>
<evidence type="ECO:0000313" key="3">
    <source>
        <dbReference type="Proteomes" id="UP000301309"/>
    </source>
</evidence>
<evidence type="ECO:0000313" key="2">
    <source>
        <dbReference type="EMBL" id="GDY50137.1"/>
    </source>
</evidence>
<sequence length="85" mass="9488">MYDPPPILRTRDCVSTVEVEVSIRRHNHHRHSSAEMVMDPVCGLQISKYGATTHREVGGTLYHFCPARCASAFNVDPVRYTASTG</sequence>
<protein>
    <recommendedName>
        <fullName evidence="1">YHS domain-containing protein</fullName>
    </recommendedName>
</protein>
<dbReference type="Proteomes" id="UP000301309">
    <property type="component" value="Unassembled WGS sequence"/>
</dbReference>
<gene>
    <name evidence="2" type="ORF">SVIO_007600</name>
</gene>
<dbReference type="SUPFAM" id="SSF47240">
    <property type="entry name" value="Ferritin-like"/>
    <property type="match status" value="1"/>
</dbReference>
<proteinExistence type="predicted"/>
<evidence type="ECO:0000259" key="1">
    <source>
        <dbReference type="Pfam" id="PF04945"/>
    </source>
</evidence>
<dbReference type="AlphaFoldDB" id="A0A4D4KUI1"/>
<organism evidence="2 3">
    <name type="scientific">Streptomyces violaceusniger</name>
    <dbReference type="NCBI Taxonomy" id="68280"/>
    <lineage>
        <taxon>Bacteria</taxon>
        <taxon>Bacillati</taxon>
        <taxon>Actinomycetota</taxon>
        <taxon>Actinomycetes</taxon>
        <taxon>Kitasatosporales</taxon>
        <taxon>Streptomycetaceae</taxon>
        <taxon>Streptomyces</taxon>
        <taxon>Streptomyces violaceusniger group</taxon>
    </lineage>
</organism>
<dbReference type="GO" id="GO:0016491">
    <property type="term" value="F:oxidoreductase activity"/>
    <property type="evidence" value="ECO:0007669"/>
    <property type="project" value="InterPro"/>
</dbReference>
<dbReference type="Gene3D" id="1.10.620.20">
    <property type="entry name" value="Ribonucleotide Reductase, subunit A"/>
    <property type="match status" value="1"/>
</dbReference>
<feature type="domain" description="YHS" evidence="1">
    <location>
        <begin position="37"/>
        <end position="81"/>
    </location>
</feature>
<reference evidence="2 3" key="1">
    <citation type="journal article" date="2020" name="Int. J. Syst. Evol. Microbiol.">
        <title>Reclassification of Streptomyces castelarensis and Streptomyces sporoclivatus as later heterotypic synonyms of Streptomyces antimycoticus.</title>
        <authorList>
            <person name="Komaki H."/>
            <person name="Tamura T."/>
        </authorList>
    </citation>
    <scope>NUCLEOTIDE SEQUENCE [LARGE SCALE GENOMIC DNA]</scope>
    <source>
        <strain evidence="2 3">NBRC 13459</strain>
    </source>
</reference>
<keyword evidence="3" id="KW-1185">Reference proteome</keyword>
<accession>A0A4D4KUI1</accession>
<dbReference type="Pfam" id="PF04945">
    <property type="entry name" value="YHS"/>
    <property type="match status" value="1"/>
</dbReference>
<dbReference type="InterPro" id="IPR012348">
    <property type="entry name" value="RNR-like"/>
</dbReference>